<evidence type="ECO:0000256" key="3">
    <source>
        <dbReference type="ARBA" id="ARBA00022490"/>
    </source>
</evidence>
<keyword evidence="4" id="KW-0690">Ribosome biogenesis</keyword>
<evidence type="ECO:0000259" key="12">
    <source>
        <dbReference type="PROSITE" id="PS50157"/>
    </source>
</evidence>
<comment type="similarity">
    <text evidence="9">Belongs to the ZNF593/BUD20 C2H2-type zinc-finger protein family.</text>
</comment>
<feature type="domain" description="C2H2-type" evidence="12">
    <location>
        <begin position="62"/>
        <end position="91"/>
    </location>
</feature>
<evidence type="ECO:0000256" key="6">
    <source>
        <dbReference type="ARBA" id="ARBA00022771"/>
    </source>
</evidence>
<keyword evidence="5" id="KW-0479">Metal-binding</keyword>
<name>A0A9K3CVZ5_9EUKA</name>
<dbReference type="GO" id="GO:0008270">
    <property type="term" value="F:zinc ion binding"/>
    <property type="evidence" value="ECO:0007669"/>
    <property type="project" value="UniProtKB-KW"/>
</dbReference>
<dbReference type="SMART" id="SM00355">
    <property type="entry name" value="ZnF_C2H2"/>
    <property type="match status" value="1"/>
</dbReference>
<organism evidence="13 14">
    <name type="scientific">Kipferlia bialata</name>
    <dbReference type="NCBI Taxonomy" id="797122"/>
    <lineage>
        <taxon>Eukaryota</taxon>
        <taxon>Metamonada</taxon>
        <taxon>Carpediemonas-like organisms</taxon>
        <taxon>Kipferlia</taxon>
    </lineage>
</organism>
<comment type="caution">
    <text evidence="13">The sequence shown here is derived from an EMBL/GenBank/DDBJ whole genome shotgun (WGS) entry which is preliminary data.</text>
</comment>
<evidence type="ECO:0000256" key="1">
    <source>
        <dbReference type="ARBA" id="ARBA00004123"/>
    </source>
</evidence>
<evidence type="ECO:0000256" key="8">
    <source>
        <dbReference type="ARBA" id="ARBA00023242"/>
    </source>
</evidence>
<accession>A0A9K3CVZ5</accession>
<dbReference type="AlphaFoldDB" id="A0A9K3CVZ5"/>
<dbReference type="PANTHER" id="PTHR46095:SF1">
    <property type="entry name" value="ZINC FINGER PROTEIN 593"/>
    <property type="match status" value="1"/>
</dbReference>
<dbReference type="PROSITE" id="PS00028">
    <property type="entry name" value="ZINC_FINGER_C2H2_1"/>
    <property type="match status" value="1"/>
</dbReference>
<dbReference type="GO" id="GO:0042254">
    <property type="term" value="P:ribosome biogenesis"/>
    <property type="evidence" value="ECO:0007669"/>
    <property type="project" value="UniProtKB-KW"/>
</dbReference>
<evidence type="ECO:0000313" key="14">
    <source>
        <dbReference type="Proteomes" id="UP000265618"/>
    </source>
</evidence>
<protein>
    <recommendedName>
        <fullName evidence="12">C2H2-type domain-containing protein</fullName>
    </recommendedName>
</protein>
<dbReference type="PANTHER" id="PTHR46095">
    <property type="entry name" value="ZINC FINGER PROTEIN 593"/>
    <property type="match status" value="1"/>
</dbReference>
<evidence type="ECO:0000256" key="10">
    <source>
        <dbReference type="PROSITE-ProRule" id="PRU00042"/>
    </source>
</evidence>
<keyword evidence="14" id="KW-1185">Reference proteome</keyword>
<dbReference type="InterPro" id="IPR022755">
    <property type="entry name" value="Znf_C2H2_jaz"/>
</dbReference>
<dbReference type="GO" id="GO:0005737">
    <property type="term" value="C:cytoplasm"/>
    <property type="evidence" value="ECO:0007669"/>
    <property type="project" value="UniProtKB-SubCell"/>
</dbReference>
<evidence type="ECO:0000256" key="11">
    <source>
        <dbReference type="SAM" id="MobiDB-lite"/>
    </source>
</evidence>
<evidence type="ECO:0000256" key="2">
    <source>
        <dbReference type="ARBA" id="ARBA00004496"/>
    </source>
</evidence>
<dbReference type="Gene3D" id="3.30.160.60">
    <property type="entry name" value="Classic Zinc Finger"/>
    <property type="match status" value="1"/>
</dbReference>
<keyword evidence="6 10" id="KW-0863">Zinc-finger</keyword>
<dbReference type="EMBL" id="BDIP01000749">
    <property type="protein sequence ID" value="GIQ82594.1"/>
    <property type="molecule type" value="Genomic_DNA"/>
</dbReference>
<dbReference type="InterPro" id="IPR036236">
    <property type="entry name" value="Znf_C2H2_sf"/>
</dbReference>
<sequence length="108" mass="12907">MGAANHKSSKRKKGRSRTASFRRHDKKYAKDIDQILDSLTPEKIEEIAKAEPQMHLPGEGRYQCLTCDRYFMNRNALTDHMKSKQHKRRYQYQCQYKSWLHLDTEAIY</sequence>
<comment type="subcellular location">
    <subcellularLocation>
        <location evidence="2">Cytoplasm</location>
    </subcellularLocation>
    <subcellularLocation>
        <location evidence="1">Nucleus</location>
    </subcellularLocation>
</comment>
<dbReference type="InterPro" id="IPR003604">
    <property type="entry name" value="Matrin/U1-like-C_Znf_C2H2"/>
</dbReference>
<evidence type="ECO:0000256" key="4">
    <source>
        <dbReference type="ARBA" id="ARBA00022517"/>
    </source>
</evidence>
<feature type="compositionally biased region" description="Basic residues" evidence="11">
    <location>
        <begin position="7"/>
        <end position="25"/>
    </location>
</feature>
<evidence type="ECO:0000256" key="7">
    <source>
        <dbReference type="ARBA" id="ARBA00022833"/>
    </source>
</evidence>
<dbReference type="Proteomes" id="UP000265618">
    <property type="component" value="Unassembled WGS sequence"/>
</dbReference>
<evidence type="ECO:0000256" key="9">
    <source>
        <dbReference type="ARBA" id="ARBA00038064"/>
    </source>
</evidence>
<dbReference type="GO" id="GO:0005634">
    <property type="term" value="C:nucleus"/>
    <property type="evidence" value="ECO:0007669"/>
    <property type="project" value="UniProtKB-SubCell"/>
</dbReference>
<dbReference type="SUPFAM" id="SSF57667">
    <property type="entry name" value="beta-beta-alpha zinc fingers"/>
    <property type="match status" value="1"/>
</dbReference>
<reference evidence="13 14" key="1">
    <citation type="journal article" date="2018" name="PLoS ONE">
        <title>The draft genome of Kipferlia bialata reveals reductive genome evolution in fornicate parasites.</title>
        <authorList>
            <person name="Tanifuji G."/>
            <person name="Takabayashi S."/>
            <person name="Kume K."/>
            <person name="Takagi M."/>
            <person name="Nakayama T."/>
            <person name="Kamikawa R."/>
            <person name="Inagaki Y."/>
            <person name="Hashimoto T."/>
        </authorList>
    </citation>
    <scope>NUCLEOTIDE SEQUENCE [LARGE SCALE GENOMIC DNA]</scope>
    <source>
        <strain evidence="13">NY0173</strain>
    </source>
</reference>
<gene>
    <name evidence="13" type="ORF">KIPB_003758</name>
</gene>
<dbReference type="GO" id="GO:0003676">
    <property type="term" value="F:nucleic acid binding"/>
    <property type="evidence" value="ECO:0007669"/>
    <property type="project" value="InterPro"/>
</dbReference>
<dbReference type="OrthoDB" id="24683at2759"/>
<dbReference type="PROSITE" id="PS50157">
    <property type="entry name" value="ZINC_FINGER_C2H2_2"/>
    <property type="match status" value="1"/>
</dbReference>
<keyword evidence="8" id="KW-0539">Nucleus</keyword>
<evidence type="ECO:0000313" key="13">
    <source>
        <dbReference type="EMBL" id="GIQ82594.1"/>
    </source>
</evidence>
<proteinExistence type="inferred from homology"/>
<dbReference type="InterPro" id="IPR051879">
    <property type="entry name" value="C2H2-ZF_Maturation_Protein"/>
</dbReference>
<dbReference type="InterPro" id="IPR013087">
    <property type="entry name" value="Znf_C2H2_type"/>
</dbReference>
<dbReference type="SMART" id="SM00451">
    <property type="entry name" value="ZnF_U1"/>
    <property type="match status" value="1"/>
</dbReference>
<keyword evidence="3" id="KW-0963">Cytoplasm</keyword>
<keyword evidence="7" id="KW-0862">Zinc</keyword>
<feature type="region of interest" description="Disordered" evidence="11">
    <location>
        <begin position="1"/>
        <end position="25"/>
    </location>
</feature>
<dbReference type="Pfam" id="PF12171">
    <property type="entry name" value="zf-C2H2_jaz"/>
    <property type="match status" value="1"/>
</dbReference>
<evidence type="ECO:0000256" key="5">
    <source>
        <dbReference type="ARBA" id="ARBA00022723"/>
    </source>
</evidence>